<keyword evidence="3 5" id="KW-1133">Transmembrane helix</keyword>
<comment type="caution">
    <text evidence="6">The sequence shown here is derived from an EMBL/GenBank/DDBJ whole genome shotgun (WGS) entry which is preliminary data.</text>
</comment>
<gene>
    <name evidence="6" type="ORF">GJ744_002675</name>
</gene>
<dbReference type="AlphaFoldDB" id="A0A8H7ABL2"/>
<dbReference type="Pfam" id="PF00083">
    <property type="entry name" value="Sugar_tr"/>
    <property type="match status" value="2"/>
</dbReference>
<dbReference type="InterPro" id="IPR036259">
    <property type="entry name" value="MFS_trans_sf"/>
</dbReference>
<dbReference type="PANTHER" id="PTHR48022">
    <property type="entry name" value="PLASTIDIC GLUCOSE TRANSPORTER 4"/>
    <property type="match status" value="1"/>
</dbReference>
<dbReference type="PANTHER" id="PTHR48022:SF5">
    <property type="entry name" value="ALPHA-GLUCOSIDES PERMEASE MPH2-RELATED"/>
    <property type="match status" value="1"/>
</dbReference>
<dbReference type="SUPFAM" id="SSF103473">
    <property type="entry name" value="MFS general substrate transporter"/>
    <property type="match status" value="1"/>
</dbReference>
<dbReference type="InterPro" id="IPR050360">
    <property type="entry name" value="MFS_Sugar_Transporters"/>
</dbReference>
<feature type="transmembrane region" description="Helical" evidence="5">
    <location>
        <begin position="232"/>
        <end position="254"/>
    </location>
</feature>
<sequence>MTVCSASMMRPFVVANSDIPNINQEARNAIILSTAIVMEGYDLSVMNGVSMRLLPSRTSTETNLIQRKVVCWYQLNESAMVFRYVRLLLLLKLVITLGFPQVGSIIGLYLNVIISEAIGYKKTIFGSLVLMIAFIFIPFFAQNLPTLLAGGILEGMPHATNADEQASMMEATTELEKAMSKKSASQLQCFRGIDARRTEIASVAWVIQAFCGSAFMGYSTQFYKRAGPTKDILQHVLGQYAMGAVGTMGSWWLMPLGGRRTRYVVGLGIMTGLLLIIGFGDIAPESNVSASWAIGSMFLGHTFVYDTTVGPVCYSHVSEILSIRVQIKTVVLARNFYNMASIINNALTPEMIGVNAWNWGAKTGIFWAGLCALLFTWS</sequence>
<protein>
    <recommendedName>
        <fullName evidence="8">Major facilitator superfamily (MFS) profile domain-containing protein</fullName>
    </recommendedName>
</protein>
<dbReference type="OrthoDB" id="6612291at2759"/>
<evidence type="ECO:0000256" key="3">
    <source>
        <dbReference type="ARBA" id="ARBA00022989"/>
    </source>
</evidence>
<feature type="transmembrane region" description="Helical" evidence="5">
    <location>
        <begin position="200"/>
        <end position="220"/>
    </location>
</feature>
<comment type="subcellular location">
    <subcellularLocation>
        <location evidence="1">Membrane</location>
        <topology evidence="1">Multi-pass membrane protein</topology>
    </subcellularLocation>
</comment>
<dbReference type="GO" id="GO:0016020">
    <property type="term" value="C:membrane"/>
    <property type="evidence" value="ECO:0007669"/>
    <property type="project" value="UniProtKB-SubCell"/>
</dbReference>
<dbReference type="Proteomes" id="UP000606974">
    <property type="component" value="Unassembled WGS sequence"/>
</dbReference>
<reference evidence="6" key="1">
    <citation type="submission" date="2020-02" db="EMBL/GenBank/DDBJ databases">
        <authorList>
            <person name="Palmer J.M."/>
        </authorList>
    </citation>
    <scope>NUCLEOTIDE SEQUENCE</scope>
    <source>
        <strain evidence="6">EPUS1.4</strain>
        <tissue evidence="6">Thallus</tissue>
    </source>
</reference>
<organism evidence="6 7">
    <name type="scientific">Endocarpon pusillum</name>
    <dbReference type="NCBI Taxonomy" id="364733"/>
    <lineage>
        <taxon>Eukaryota</taxon>
        <taxon>Fungi</taxon>
        <taxon>Dikarya</taxon>
        <taxon>Ascomycota</taxon>
        <taxon>Pezizomycotina</taxon>
        <taxon>Eurotiomycetes</taxon>
        <taxon>Chaetothyriomycetidae</taxon>
        <taxon>Verrucariales</taxon>
        <taxon>Verrucariaceae</taxon>
        <taxon>Endocarpon</taxon>
    </lineage>
</organism>
<proteinExistence type="predicted"/>
<evidence type="ECO:0000313" key="6">
    <source>
        <dbReference type="EMBL" id="KAF7504106.1"/>
    </source>
</evidence>
<evidence type="ECO:0000256" key="1">
    <source>
        <dbReference type="ARBA" id="ARBA00004141"/>
    </source>
</evidence>
<dbReference type="Gene3D" id="1.20.1250.20">
    <property type="entry name" value="MFS general substrate transporter like domains"/>
    <property type="match status" value="2"/>
</dbReference>
<evidence type="ECO:0000256" key="5">
    <source>
        <dbReference type="SAM" id="Phobius"/>
    </source>
</evidence>
<evidence type="ECO:0008006" key="8">
    <source>
        <dbReference type="Google" id="ProtNLM"/>
    </source>
</evidence>
<keyword evidence="7" id="KW-1185">Reference proteome</keyword>
<dbReference type="EMBL" id="JAACFV010000149">
    <property type="protein sequence ID" value="KAF7504106.1"/>
    <property type="molecule type" value="Genomic_DNA"/>
</dbReference>
<dbReference type="GO" id="GO:0005351">
    <property type="term" value="F:carbohydrate:proton symporter activity"/>
    <property type="evidence" value="ECO:0007669"/>
    <property type="project" value="TreeGrafter"/>
</dbReference>
<evidence type="ECO:0000256" key="2">
    <source>
        <dbReference type="ARBA" id="ARBA00022692"/>
    </source>
</evidence>
<name>A0A8H7ABL2_9EURO</name>
<keyword evidence="2 5" id="KW-0812">Transmembrane</keyword>
<keyword evidence="4 5" id="KW-0472">Membrane</keyword>
<dbReference type="InterPro" id="IPR005828">
    <property type="entry name" value="MFS_sugar_transport-like"/>
</dbReference>
<accession>A0A8H7ABL2</accession>
<feature type="transmembrane region" description="Helical" evidence="5">
    <location>
        <begin position="263"/>
        <end position="283"/>
    </location>
</feature>
<evidence type="ECO:0000256" key="4">
    <source>
        <dbReference type="ARBA" id="ARBA00023136"/>
    </source>
</evidence>
<evidence type="ECO:0000313" key="7">
    <source>
        <dbReference type="Proteomes" id="UP000606974"/>
    </source>
</evidence>
<feature type="transmembrane region" description="Helical" evidence="5">
    <location>
        <begin position="359"/>
        <end position="377"/>
    </location>
</feature>
<feature type="transmembrane region" description="Helical" evidence="5">
    <location>
        <begin position="124"/>
        <end position="141"/>
    </location>
</feature>
<feature type="transmembrane region" description="Helical" evidence="5">
    <location>
        <begin position="87"/>
        <end position="112"/>
    </location>
</feature>